<comment type="caution">
    <text evidence="2">The sequence shown here is derived from an EMBL/GenBank/DDBJ whole genome shotgun (WGS) entry which is preliminary data.</text>
</comment>
<dbReference type="Gene3D" id="3.30.70.1380">
    <property type="entry name" value="Transcriptional regulatory protein pf0864 domain like"/>
    <property type="match status" value="1"/>
</dbReference>
<protein>
    <recommendedName>
        <fullName evidence="4">DUF111 family protein</fullName>
    </recommendedName>
</protein>
<proteinExistence type="predicted"/>
<evidence type="ECO:0000256" key="1">
    <source>
        <dbReference type="ARBA" id="ARBA00022596"/>
    </source>
</evidence>
<dbReference type="STRING" id="1413211.U473_09475"/>
<keyword evidence="1" id="KW-0533">Nickel</keyword>
<sequence length="161" mass="19219">MKNMKNNLNEHIDKQMVKIEVSLDDMNPEFYGYIMEQLFSMGVNDVYIVQVIMKKNRPGQVLHILCREEIREKVMDFLFLETTTLGIRYTPYTVHRLERTFIEVETEWGKCTVKIGKREGKIVQIAPEYEDCVRLAKEHQVPIKWVYDLVKEKGYQWAKEQ</sequence>
<reference evidence="2 3" key="1">
    <citation type="submission" date="2016-02" db="EMBL/GenBank/DDBJ databases">
        <title>Draft Genome for Tepidibacillus decaturensis nov. sp. Strain Z9, an Anaerobic, Moderately Thermophilic and Heterotrophic Bacterium from Deep Subsurface of the Illinois Basin, USA.</title>
        <authorList>
            <person name="Dong Y."/>
            <person name="Chang J.Y."/>
            <person name="Sanford R."/>
            <person name="Fouke B.W."/>
        </authorList>
    </citation>
    <scope>NUCLEOTIDE SEQUENCE [LARGE SCALE GENOMIC DNA]</scope>
    <source>
        <strain evidence="2 3">Z9</strain>
    </source>
</reference>
<gene>
    <name evidence="2" type="ORF">U473_09475</name>
</gene>
<keyword evidence="3" id="KW-1185">Reference proteome</keyword>
<dbReference type="AlphaFoldDB" id="A0A135L5B1"/>
<name>A0A135L5B1_9BACI</name>
<evidence type="ECO:0008006" key="4">
    <source>
        <dbReference type="Google" id="ProtNLM"/>
    </source>
</evidence>
<dbReference type="PANTHER" id="PTHR36566">
    <property type="entry name" value="NICKEL INSERTION PROTEIN-RELATED"/>
    <property type="match status" value="1"/>
</dbReference>
<dbReference type="EMBL" id="LSKU01000001">
    <property type="protein sequence ID" value="KXG44205.1"/>
    <property type="molecule type" value="Genomic_DNA"/>
</dbReference>
<accession>A0A135L5B1</accession>
<dbReference type="PANTHER" id="PTHR36566:SF1">
    <property type="entry name" value="PYRIDINIUM-3,5-BISTHIOCARBOXYLIC ACID MONONUCLEOTIDE NICKEL INSERTION PROTEIN"/>
    <property type="match status" value="1"/>
</dbReference>
<dbReference type="Pfam" id="PF01969">
    <property type="entry name" value="Ni_insertion"/>
    <property type="match status" value="1"/>
</dbReference>
<dbReference type="Gene3D" id="3.10.20.300">
    <property type="entry name" value="mk0293 like domain"/>
    <property type="match status" value="1"/>
</dbReference>
<evidence type="ECO:0000313" key="2">
    <source>
        <dbReference type="EMBL" id="KXG44205.1"/>
    </source>
</evidence>
<organism evidence="2 3">
    <name type="scientific">Tepidibacillus decaturensis</name>
    <dbReference type="NCBI Taxonomy" id="1413211"/>
    <lineage>
        <taxon>Bacteria</taxon>
        <taxon>Bacillati</taxon>
        <taxon>Bacillota</taxon>
        <taxon>Bacilli</taxon>
        <taxon>Bacillales</taxon>
        <taxon>Bacillaceae</taxon>
        <taxon>Tepidibacillus</taxon>
    </lineage>
</organism>
<evidence type="ECO:0000313" key="3">
    <source>
        <dbReference type="Proteomes" id="UP000070352"/>
    </source>
</evidence>
<dbReference type="InterPro" id="IPR002822">
    <property type="entry name" value="Ni_insertion"/>
</dbReference>
<dbReference type="Proteomes" id="UP000070352">
    <property type="component" value="Unassembled WGS sequence"/>
</dbReference>